<evidence type="ECO:0000313" key="1">
    <source>
        <dbReference type="EMBL" id="KIY67069.1"/>
    </source>
</evidence>
<organism evidence="1 2">
    <name type="scientific">Cylindrobasidium torrendii FP15055 ss-10</name>
    <dbReference type="NCBI Taxonomy" id="1314674"/>
    <lineage>
        <taxon>Eukaryota</taxon>
        <taxon>Fungi</taxon>
        <taxon>Dikarya</taxon>
        <taxon>Basidiomycota</taxon>
        <taxon>Agaricomycotina</taxon>
        <taxon>Agaricomycetes</taxon>
        <taxon>Agaricomycetidae</taxon>
        <taxon>Agaricales</taxon>
        <taxon>Marasmiineae</taxon>
        <taxon>Physalacriaceae</taxon>
        <taxon>Cylindrobasidium</taxon>
    </lineage>
</organism>
<dbReference type="Proteomes" id="UP000054007">
    <property type="component" value="Unassembled WGS sequence"/>
</dbReference>
<gene>
    <name evidence="1" type="ORF">CYLTODRAFT_490917</name>
</gene>
<evidence type="ECO:0000313" key="2">
    <source>
        <dbReference type="Proteomes" id="UP000054007"/>
    </source>
</evidence>
<accession>A0A0D7BA81</accession>
<sequence>MSRKAIWCGYAMSISNLKTLVESVRDIDCDGQWQVQFQMWRASTTKENYYRIPPARTYKVEDDKVTEVFFSTRWIDKSAAGEDYTLEREEDRSQLADLVSFLQLNKVAIEKEWFKWVSKEDRHPDDDRYEWTYHILAPPIQRSRTRILADPAYTHRHTATSG</sequence>
<dbReference type="AlphaFoldDB" id="A0A0D7BA81"/>
<protein>
    <submittedName>
        <fullName evidence="1">Uncharacterized protein</fullName>
    </submittedName>
</protein>
<name>A0A0D7BA81_9AGAR</name>
<dbReference type="EMBL" id="KN880535">
    <property type="protein sequence ID" value="KIY67069.1"/>
    <property type="molecule type" value="Genomic_DNA"/>
</dbReference>
<reference evidence="1 2" key="1">
    <citation type="journal article" date="2015" name="Fungal Genet. Biol.">
        <title>Evolution of novel wood decay mechanisms in Agaricales revealed by the genome sequences of Fistulina hepatica and Cylindrobasidium torrendii.</title>
        <authorList>
            <person name="Floudas D."/>
            <person name="Held B.W."/>
            <person name="Riley R."/>
            <person name="Nagy L.G."/>
            <person name="Koehler G."/>
            <person name="Ransdell A.S."/>
            <person name="Younus H."/>
            <person name="Chow J."/>
            <person name="Chiniquy J."/>
            <person name="Lipzen A."/>
            <person name="Tritt A."/>
            <person name="Sun H."/>
            <person name="Haridas S."/>
            <person name="LaButti K."/>
            <person name="Ohm R.A."/>
            <person name="Kues U."/>
            <person name="Blanchette R.A."/>
            <person name="Grigoriev I.V."/>
            <person name="Minto R.E."/>
            <person name="Hibbett D.S."/>
        </authorList>
    </citation>
    <scope>NUCLEOTIDE SEQUENCE [LARGE SCALE GENOMIC DNA]</scope>
    <source>
        <strain evidence="1 2">FP15055 ss-10</strain>
    </source>
</reference>
<proteinExistence type="predicted"/>
<keyword evidence="2" id="KW-1185">Reference proteome</keyword>